<dbReference type="Proteomes" id="UP001150924">
    <property type="component" value="Unassembled WGS sequence"/>
</dbReference>
<dbReference type="RefSeq" id="WP_267769905.1">
    <property type="nucleotide sequence ID" value="NZ_JAPNKE010000002.1"/>
</dbReference>
<organism evidence="2 3">
    <name type="scientific">Nannocystis pusilla</name>
    <dbReference type="NCBI Taxonomy" id="889268"/>
    <lineage>
        <taxon>Bacteria</taxon>
        <taxon>Pseudomonadati</taxon>
        <taxon>Myxococcota</taxon>
        <taxon>Polyangia</taxon>
        <taxon>Nannocystales</taxon>
        <taxon>Nannocystaceae</taxon>
        <taxon>Nannocystis</taxon>
    </lineage>
</organism>
<proteinExistence type="predicted"/>
<feature type="region of interest" description="Disordered" evidence="1">
    <location>
        <begin position="1"/>
        <end position="78"/>
    </location>
</feature>
<dbReference type="EMBL" id="JAPNKE010000002">
    <property type="protein sequence ID" value="MCY1007299.1"/>
    <property type="molecule type" value="Genomic_DNA"/>
</dbReference>
<reference evidence="2" key="1">
    <citation type="submission" date="2022-11" db="EMBL/GenBank/DDBJ databases">
        <title>Minimal conservation of predation-associated metabolite biosynthetic gene clusters underscores biosynthetic potential of Myxococcota including descriptions for ten novel species: Archangium lansinium sp. nov., Myxococcus landrumus sp. nov., Nannocystis bai.</title>
        <authorList>
            <person name="Ahearne A."/>
            <person name="Stevens C."/>
            <person name="Phillips K."/>
        </authorList>
    </citation>
    <scope>NUCLEOTIDE SEQUENCE</scope>
    <source>
        <strain evidence="2">Na p29</strain>
    </source>
</reference>
<keyword evidence="3" id="KW-1185">Reference proteome</keyword>
<evidence type="ECO:0000256" key="1">
    <source>
        <dbReference type="SAM" id="MobiDB-lite"/>
    </source>
</evidence>
<sequence length="78" mass="7555">MSAGAGPKPAEPAPTPPAQEAPAPAEPTPAPKPFEPLGAGGLSNSRSQGKSGLFDIPGPGGLGGLLPGAKPNPRDKKP</sequence>
<protein>
    <submittedName>
        <fullName evidence="2">Uncharacterized protein</fullName>
    </submittedName>
</protein>
<feature type="compositionally biased region" description="Pro residues" evidence="1">
    <location>
        <begin position="9"/>
        <end position="34"/>
    </location>
</feature>
<accession>A0A9X3EQ25</accession>
<evidence type="ECO:0000313" key="3">
    <source>
        <dbReference type="Proteomes" id="UP001150924"/>
    </source>
</evidence>
<comment type="caution">
    <text evidence="2">The sequence shown here is derived from an EMBL/GenBank/DDBJ whole genome shotgun (WGS) entry which is preliminary data.</text>
</comment>
<dbReference type="AlphaFoldDB" id="A0A9X3EQ25"/>
<gene>
    <name evidence="2" type="ORF">OV079_17410</name>
</gene>
<evidence type="ECO:0000313" key="2">
    <source>
        <dbReference type="EMBL" id="MCY1007299.1"/>
    </source>
</evidence>
<name>A0A9X3EQ25_9BACT</name>